<dbReference type="EMBL" id="JAVDWE010000011">
    <property type="protein sequence ID" value="MDR7095904.1"/>
    <property type="molecule type" value="Genomic_DNA"/>
</dbReference>
<evidence type="ECO:0000256" key="5">
    <source>
        <dbReference type="SAM" id="Phobius"/>
    </source>
</evidence>
<feature type="transmembrane region" description="Helical" evidence="5">
    <location>
        <begin position="104"/>
        <end position="130"/>
    </location>
</feature>
<keyword evidence="2 5" id="KW-0812">Transmembrane</keyword>
<dbReference type="InterPro" id="IPR004710">
    <property type="entry name" value="Bilac:Na_transpt"/>
</dbReference>
<sequence length="307" mass="32738">MLPVDEIRLNFNPASLAVLNAVLAFLMFGIALDTKLEDFRRVMRMPLAFTVGIVAQFIALPAITYVLTLLLQPGPSIALGMILVACCPPGNVSNILTHRANGNVALSVSMTAVSNAIAIVAMPLNFAFWGGIHPTAAPLLKTIALDPLEMLVHILLIIGVPFVLGIGCAHRFPAWTTRFKKPVRILSFVALIAFIVGAIAGNWRYFLDYVGLVLLAVVIHDALAFGTGYAIARAVGLPDYDRRALSIEVGIRNAGLGLVIIFSFFGGLGGMAVVAGVWGFWDIIAGLLLAGWWAKRPLEGGVPDTGK</sequence>
<comment type="caution">
    <text evidence="6">The sequence shown here is derived from an EMBL/GenBank/DDBJ whole genome shotgun (WGS) entry which is preliminary data.</text>
</comment>
<dbReference type="PANTHER" id="PTHR10361">
    <property type="entry name" value="SODIUM-BILE ACID COTRANSPORTER"/>
    <property type="match status" value="1"/>
</dbReference>
<evidence type="ECO:0000256" key="1">
    <source>
        <dbReference type="ARBA" id="ARBA00004141"/>
    </source>
</evidence>
<dbReference type="Proteomes" id="UP001265550">
    <property type="component" value="Unassembled WGS sequence"/>
</dbReference>
<keyword evidence="4 5" id="KW-0472">Membrane</keyword>
<dbReference type="InterPro" id="IPR002657">
    <property type="entry name" value="BilAc:Na_symport/Acr3"/>
</dbReference>
<gene>
    <name evidence="6" type="ORF">J2X09_003657</name>
</gene>
<comment type="subcellular location">
    <subcellularLocation>
        <location evidence="1">Membrane</location>
        <topology evidence="1">Multi-pass membrane protein</topology>
    </subcellularLocation>
</comment>
<accession>A0ABU1VEK6</accession>
<dbReference type="RefSeq" id="WP_204734591.1">
    <property type="nucleotide sequence ID" value="NZ_JAVDWE010000011.1"/>
</dbReference>
<protein>
    <submittedName>
        <fullName evidence="6">BASS family bile acid:Na+ symporter</fullName>
    </submittedName>
</protein>
<proteinExistence type="predicted"/>
<evidence type="ECO:0000313" key="6">
    <source>
        <dbReference type="EMBL" id="MDR7095904.1"/>
    </source>
</evidence>
<evidence type="ECO:0000256" key="2">
    <source>
        <dbReference type="ARBA" id="ARBA00022692"/>
    </source>
</evidence>
<feature type="transmembrane region" description="Helical" evidence="5">
    <location>
        <begin position="46"/>
        <end position="71"/>
    </location>
</feature>
<keyword evidence="3 5" id="KW-1133">Transmembrane helix</keyword>
<evidence type="ECO:0000313" key="7">
    <source>
        <dbReference type="Proteomes" id="UP001265550"/>
    </source>
</evidence>
<dbReference type="InterPro" id="IPR038770">
    <property type="entry name" value="Na+/solute_symporter_sf"/>
</dbReference>
<dbReference type="Pfam" id="PF01758">
    <property type="entry name" value="SBF"/>
    <property type="match status" value="1"/>
</dbReference>
<feature type="transmembrane region" description="Helical" evidence="5">
    <location>
        <begin position="209"/>
        <end position="232"/>
    </location>
</feature>
<dbReference type="Gene3D" id="1.20.1530.20">
    <property type="match status" value="1"/>
</dbReference>
<evidence type="ECO:0000256" key="3">
    <source>
        <dbReference type="ARBA" id="ARBA00022989"/>
    </source>
</evidence>
<feature type="transmembrane region" description="Helical" evidence="5">
    <location>
        <begin position="185"/>
        <end position="203"/>
    </location>
</feature>
<feature type="transmembrane region" description="Helical" evidence="5">
    <location>
        <begin position="77"/>
        <end position="97"/>
    </location>
</feature>
<reference evidence="6 7" key="1">
    <citation type="submission" date="2023-07" db="EMBL/GenBank/DDBJ databases">
        <title>Sorghum-associated microbial communities from plants grown in Nebraska, USA.</title>
        <authorList>
            <person name="Schachtman D."/>
        </authorList>
    </citation>
    <scope>NUCLEOTIDE SEQUENCE [LARGE SCALE GENOMIC DNA]</scope>
    <source>
        <strain evidence="6 7">BE240</strain>
    </source>
</reference>
<feature type="transmembrane region" description="Helical" evidence="5">
    <location>
        <begin position="150"/>
        <end position="173"/>
    </location>
</feature>
<feature type="transmembrane region" description="Helical" evidence="5">
    <location>
        <begin position="14"/>
        <end position="34"/>
    </location>
</feature>
<name>A0ABU1VEK6_9BURK</name>
<evidence type="ECO:0000256" key="4">
    <source>
        <dbReference type="ARBA" id="ARBA00023136"/>
    </source>
</evidence>
<keyword evidence="7" id="KW-1185">Reference proteome</keyword>
<organism evidence="6 7">
    <name type="scientific">Hydrogenophaga laconesensis</name>
    <dbReference type="NCBI Taxonomy" id="1805971"/>
    <lineage>
        <taxon>Bacteria</taxon>
        <taxon>Pseudomonadati</taxon>
        <taxon>Pseudomonadota</taxon>
        <taxon>Betaproteobacteria</taxon>
        <taxon>Burkholderiales</taxon>
        <taxon>Comamonadaceae</taxon>
        <taxon>Hydrogenophaga</taxon>
    </lineage>
</organism>
<dbReference type="PANTHER" id="PTHR10361:SF28">
    <property type="entry name" value="P3 PROTEIN-RELATED"/>
    <property type="match status" value="1"/>
</dbReference>